<dbReference type="STRING" id="4536.A0A0E0I192"/>
<keyword evidence="3" id="KW-0648">Protein biosynthesis</keyword>
<name>A0A0E0I192_ORYNI</name>
<feature type="domain" description="Eukaryotic translation initiation factor 3 subunit E N-terminal" evidence="4">
    <location>
        <begin position="5"/>
        <end position="126"/>
    </location>
</feature>
<dbReference type="AlphaFoldDB" id="A0A0E0I192"/>
<proteinExistence type="predicted"/>
<dbReference type="InterPro" id="IPR019010">
    <property type="entry name" value="eIF3e_N"/>
</dbReference>
<evidence type="ECO:0000256" key="3">
    <source>
        <dbReference type="ARBA" id="ARBA00022917"/>
    </source>
</evidence>
<dbReference type="Proteomes" id="UP000006591">
    <property type="component" value="Chromosome 7"/>
</dbReference>
<keyword evidence="1" id="KW-0963">Cytoplasm</keyword>
<evidence type="ECO:0000313" key="5">
    <source>
        <dbReference type="EnsemblPlants" id="ONIVA07G14030.1"/>
    </source>
</evidence>
<keyword evidence="6" id="KW-1185">Reference proteome</keyword>
<evidence type="ECO:0000256" key="1">
    <source>
        <dbReference type="ARBA" id="ARBA00022490"/>
    </source>
</evidence>
<keyword evidence="2" id="KW-0396">Initiation factor</keyword>
<sequence length="306" mass="35185">MAEHDLTARMAAHMNCHLVFPLLEFLQWRPGRVYAVEEILQAKLRLLIQGTNMVDYAMDTHKLLHGDTDDDVVVPVPDDMVERRHEVVTRLGALAAPAAPIVSALKNHHLGPDKEHNIRMLHERFQIPILFLYLNAIQTDAPHLLRYLAAAIVVNRRRRNMLKELVKVIQQEQHIYKDPITEFLECLYVNHDFDGAQQKLIECEQVILNDPFLGKRIEEGNSMTMFFQCFAMNSMLSEKLKMSYNEAELWIMNLVSNSKLDAKIDTASGTLIMTANHANIHQQFIESLKNLDMRTFMLAKSTMEPA</sequence>
<dbReference type="eggNOG" id="KOG2758">
    <property type="taxonomic scope" value="Eukaryota"/>
</dbReference>
<evidence type="ECO:0000313" key="6">
    <source>
        <dbReference type="Proteomes" id="UP000006591"/>
    </source>
</evidence>
<dbReference type="Pfam" id="PF01399">
    <property type="entry name" value="PCI"/>
    <property type="match status" value="1"/>
</dbReference>
<reference evidence="5" key="2">
    <citation type="submission" date="2018-04" db="EMBL/GenBank/DDBJ databases">
        <title>OnivRS2 (Oryza nivara Reference Sequence Version 2).</title>
        <authorList>
            <person name="Zhang J."/>
            <person name="Kudrna D."/>
            <person name="Lee S."/>
            <person name="Talag J."/>
            <person name="Rajasekar S."/>
            <person name="Welchert J."/>
            <person name="Hsing Y.-I."/>
            <person name="Wing R.A."/>
        </authorList>
    </citation>
    <scope>NUCLEOTIDE SEQUENCE [LARGE SCALE GENOMIC DNA]</scope>
    <source>
        <strain evidence="5">SL10</strain>
    </source>
</reference>
<organism evidence="5">
    <name type="scientific">Oryza nivara</name>
    <name type="common">Indian wild rice</name>
    <name type="synonym">Oryza sativa f. spontanea</name>
    <dbReference type="NCBI Taxonomy" id="4536"/>
    <lineage>
        <taxon>Eukaryota</taxon>
        <taxon>Viridiplantae</taxon>
        <taxon>Streptophyta</taxon>
        <taxon>Embryophyta</taxon>
        <taxon>Tracheophyta</taxon>
        <taxon>Spermatophyta</taxon>
        <taxon>Magnoliopsida</taxon>
        <taxon>Liliopsida</taxon>
        <taxon>Poales</taxon>
        <taxon>Poaceae</taxon>
        <taxon>BOP clade</taxon>
        <taxon>Oryzoideae</taxon>
        <taxon>Oryzeae</taxon>
        <taxon>Oryzinae</taxon>
        <taxon>Oryza</taxon>
    </lineage>
</organism>
<dbReference type="EnsemblPlants" id="ONIVA07G14030.1">
    <property type="protein sequence ID" value="ONIVA07G14030.1"/>
    <property type="gene ID" value="ONIVA07G14030"/>
</dbReference>
<dbReference type="InterPro" id="IPR000717">
    <property type="entry name" value="PCI_dom"/>
</dbReference>
<dbReference type="Gramene" id="ONIVA07G14030.1">
    <property type="protein sequence ID" value="ONIVA07G14030.1"/>
    <property type="gene ID" value="ONIVA07G14030"/>
</dbReference>
<dbReference type="Pfam" id="PF09440">
    <property type="entry name" value="eIF3_N"/>
    <property type="match status" value="1"/>
</dbReference>
<dbReference type="OMA" id="HERFQIG"/>
<dbReference type="GO" id="GO:0003743">
    <property type="term" value="F:translation initiation factor activity"/>
    <property type="evidence" value="ECO:0007669"/>
    <property type="project" value="UniProtKB-KW"/>
</dbReference>
<dbReference type="InterPro" id="IPR036390">
    <property type="entry name" value="WH_DNA-bd_sf"/>
</dbReference>
<dbReference type="InterPro" id="IPR016650">
    <property type="entry name" value="eIF3e"/>
</dbReference>
<dbReference type="GO" id="GO:0005852">
    <property type="term" value="C:eukaryotic translation initiation factor 3 complex"/>
    <property type="evidence" value="ECO:0007669"/>
    <property type="project" value="InterPro"/>
</dbReference>
<dbReference type="SUPFAM" id="SSF46785">
    <property type="entry name" value="Winged helix' DNA-binding domain"/>
    <property type="match status" value="1"/>
</dbReference>
<dbReference type="SMART" id="SM01186">
    <property type="entry name" value="eIF3_N"/>
    <property type="match status" value="1"/>
</dbReference>
<dbReference type="PANTHER" id="PTHR10317">
    <property type="entry name" value="EUKARYOTIC TRANSLATION INITIATION FACTOR 3 SUBUNIT E"/>
    <property type="match status" value="1"/>
</dbReference>
<evidence type="ECO:0000256" key="2">
    <source>
        <dbReference type="ARBA" id="ARBA00022540"/>
    </source>
</evidence>
<protein>
    <recommendedName>
        <fullName evidence="4">Eukaryotic translation initiation factor 3 subunit E N-terminal domain-containing protein</fullName>
    </recommendedName>
</protein>
<evidence type="ECO:0000259" key="4">
    <source>
        <dbReference type="SMART" id="SM01186"/>
    </source>
</evidence>
<accession>A0A0E0I192</accession>
<dbReference type="HOGENOM" id="CLU_031132_0_1_1"/>
<reference evidence="5" key="1">
    <citation type="submission" date="2015-04" db="UniProtKB">
        <authorList>
            <consortium name="EnsemblPlants"/>
        </authorList>
    </citation>
    <scope>IDENTIFICATION</scope>
    <source>
        <strain evidence="5">SL10</strain>
    </source>
</reference>